<accession>A0A6C0EYN9</accession>
<dbReference type="AlphaFoldDB" id="A0A6C0EYN9"/>
<reference evidence="1" key="1">
    <citation type="journal article" date="2020" name="Nature">
        <title>Giant virus diversity and host interactions through global metagenomics.</title>
        <authorList>
            <person name="Schulz F."/>
            <person name="Roux S."/>
            <person name="Paez-Espino D."/>
            <person name="Jungbluth S."/>
            <person name="Walsh D.A."/>
            <person name="Denef V.J."/>
            <person name="McMahon K.D."/>
            <person name="Konstantinidis K.T."/>
            <person name="Eloe-Fadrosh E.A."/>
            <person name="Kyrpides N.C."/>
            <person name="Woyke T."/>
        </authorList>
    </citation>
    <scope>NUCLEOTIDE SEQUENCE</scope>
    <source>
        <strain evidence="1">GVMAG-M-3300009163-63</strain>
    </source>
</reference>
<dbReference type="EMBL" id="MN738998">
    <property type="protein sequence ID" value="QHT34294.1"/>
    <property type="molecule type" value="Genomic_DNA"/>
</dbReference>
<name>A0A6C0EYN9_9ZZZZ</name>
<organism evidence="1">
    <name type="scientific">viral metagenome</name>
    <dbReference type="NCBI Taxonomy" id="1070528"/>
    <lineage>
        <taxon>unclassified sequences</taxon>
        <taxon>metagenomes</taxon>
        <taxon>organismal metagenomes</taxon>
    </lineage>
</organism>
<protein>
    <submittedName>
        <fullName evidence="1">Uncharacterized protein</fullName>
    </submittedName>
</protein>
<proteinExistence type="predicted"/>
<sequence length="171" mass="19772">MNSAERIQLEKMIQVNGAVDNTETIRSLKHSERIREDVLTMIKLKKDYQRLSKSNPAQFDAMCVSRCSFLFNTYTDLFNRLKKDELDLNIMGQLLGLLKMIEDDKIDQHTASFEVGKLLKSIYIDSALKKSQHLDEAHKHDKDGKKISHLPVKKLSWSEYKNAHLGNHDSK</sequence>
<evidence type="ECO:0000313" key="1">
    <source>
        <dbReference type="EMBL" id="QHT34294.1"/>
    </source>
</evidence>